<dbReference type="AlphaFoldDB" id="A0A498SL98"/>
<proteinExistence type="predicted"/>
<organism evidence="3 4">
    <name type="scientific">Acanthocheilonema viteae</name>
    <name type="common">Filarial nematode worm</name>
    <name type="synonym">Dipetalonema viteae</name>
    <dbReference type="NCBI Taxonomy" id="6277"/>
    <lineage>
        <taxon>Eukaryota</taxon>
        <taxon>Metazoa</taxon>
        <taxon>Ecdysozoa</taxon>
        <taxon>Nematoda</taxon>
        <taxon>Chromadorea</taxon>
        <taxon>Rhabditida</taxon>
        <taxon>Spirurina</taxon>
        <taxon>Spiruromorpha</taxon>
        <taxon>Filarioidea</taxon>
        <taxon>Onchocercidae</taxon>
        <taxon>Acanthocheilonema</taxon>
    </lineage>
</organism>
<keyword evidence="4" id="KW-1185">Reference proteome</keyword>
<dbReference type="Proteomes" id="UP000276991">
    <property type="component" value="Unassembled WGS sequence"/>
</dbReference>
<feature type="transmembrane region" description="Helical" evidence="2">
    <location>
        <begin position="65"/>
        <end position="85"/>
    </location>
</feature>
<evidence type="ECO:0000313" key="3">
    <source>
        <dbReference type="EMBL" id="VBB30686.1"/>
    </source>
</evidence>
<dbReference type="EMBL" id="UPTC01000955">
    <property type="protein sequence ID" value="VBB30686.1"/>
    <property type="molecule type" value="Genomic_DNA"/>
</dbReference>
<protein>
    <submittedName>
        <fullName evidence="3">Uncharacterized protein</fullName>
    </submittedName>
</protein>
<keyword evidence="2" id="KW-0812">Transmembrane</keyword>
<gene>
    <name evidence="3" type="ORF">NAV_LOCUS5477</name>
</gene>
<evidence type="ECO:0000256" key="1">
    <source>
        <dbReference type="SAM" id="MobiDB-lite"/>
    </source>
</evidence>
<keyword evidence="2" id="KW-0472">Membrane</keyword>
<name>A0A498SL98_ACAVI</name>
<feature type="compositionally biased region" description="Polar residues" evidence="1">
    <location>
        <begin position="37"/>
        <end position="50"/>
    </location>
</feature>
<keyword evidence="2" id="KW-1133">Transmembrane helix</keyword>
<accession>A0A498SL98</accession>
<evidence type="ECO:0000313" key="4">
    <source>
        <dbReference type="Proteomes" id="UP000276991"/>
    </source>
</evidence>
<reference evidence="3 4" key="1">
    <citation type="submission" date="2018-08" db="EMBL/GenBank/DDBJ databases">
        <authorList>
            <person name="Laetsch R D."/>
            <person name="Stevens L."/>
            <person name="Kumar S."/>
            <person name="Blaxter L. M."/>
        </authorList>
    </citation>
    <scope>NUCLEOTIDE SEQUENCE [LARGE SCALE GENOMIC DNA]</scope>
</reference>
<sequence>MDDQCSWIGTNQVADVELGDDGRLEEMEEEGCPPTIAGNNYMSTPQQNDKLSMEDDQPVDPPYCYIVAFFSSSALALACMHCILIQAN</sequence>
<feature type="region of interest" description="Disordered" evidence="1">
    <location>
        <begin position="25"/>
        <end position="55"/>
    </location>
</feature>
<evidence type="ECO:0000256" key="2">
    <source>
        <dbReference type="SAM" id="Phobius"/>
    </source>
</evidence>